<evidence type="ECO:0000256" key="10">
    <source>
        <dbReference type="SAM" id="MobiDB-lite"/>
    </source>
</evidence>
<keyword evidence="4 11" id="KW-0812">Transmembrane</keyword>
<dbReference type="InterPro" id="IPR003864">
    <property type="entry name" value="CSC1/OSCA1-like_7TM"/>
</dbReference>
<feature type="transmembrane region" description="Helical" evidence="11">
    <location>
        <begin position="97"/>
        <end position="116"/>
    </location>
</feature>
<evidence type="ECO:0000256" key="8">
    <source>
        <dbReference type="ARBA" id="ARBA00023136"/>
    </source>
</evidence>
<gene>
    <name evidence="15" type="ORF">ILEXP_LOCUS43614</name>
</gene>
<dbReference type="InterPro" id="IPR045122">
    <property type="entry name" value="Csc1-like"/>
</dbReference>
<evidence type="ECO:0000256" key="1">
    <source>
        <dbReference type="ARBA" id="ARBA00004141"/>
    </source>
</evidence>
<evidence type="ECO:0000313" key="16">
    <source>
        <dbReference type="Proteomes" id="UP001642360"/>
    </source>
</evidence>
<evidence type="ECO:0000259" key="13">
    <source>
        <dbReference type="Pfam" id="PF13967"/>
    </source>
</evidence>
<feature type="region of interest" description="Disordered" evidence="10">
    <location>
        <begin position="816"/>
        <end position="839"/>
    </location>
</feature>
<feature type="transmembrane region" description="Helical" evidence="11">
    <location>
        <begin position="679"/>
        <end position="709"/>
    </location>
</feature>
<keyword evidence="7" id="KW-0406">Ion transport</keyword>
<feature type="transmembrane region" description="Helical" evidence="11">
    <location>
        <begin position="739"/>
        <end position="757"/>
    </location>
</feature>
<evidence type="ECO:0008006" key="17">
    <source>
        <dbReference type="Google" id="ProtNLM"/>
    </source>
</evidence>
<feature type="domain" description="CSC1/OSCA1-like cytosolic" evidence="14">
    <location>
        <begin position="353"/>
        <end position="445"/>
    </location>
</feature>
<dbReference type="GO" id="GO:0034220">
    <property type="term" value="P:monoatomic ion transmembrane transport"/>
    <property type="evidence" value="ECO:0007669"/>
    <property type="project" value="UniProtKB-KW"/>
</dbReference>
<dbReference type="Pfam" id="PF02714">
    <property type="entry name" value="RSN1_7TM"/>
    <property type="match status" value="1"/>
</dbReference>
<dbReference type="PANTHER" id="PTHR13018">
    <property type="entry name" value="PROBABLE MEMBRANE PROTEIN DUF221-RELATED"/>
    <property type="match status" value="1"/>
</dbReference>
<feature type="transmembrane region" description="Helical" evidence="11">
    <location>
        <begin position="716"/>
        <end position="733"/>
    </location>
</feature>
<comment type="subcellular location">
    <subcellularLocation>
        <location evidence="1">Membrane</location>
        <topology evidence="1">Multi-pass membrane protein</topology>
    </subcellularLocation>
</comment>
<feature type="domain" description="CSC1/OSCA1-like 7TM region" evidence="12">
    <location>
        <begin position="527"/>
        <end position="716"/>
    </location>
</feature>
<dbReference type="InterPro" id="IPR027815">
    <property type="entry name" value="CSC1/OSCA1-like_cyt"/>
</dbReference>
<dbReference type="Proteomes" id="UP001642360">
    <property type="component" value="Unassembled WGS sequence"/>
</dbReference>
<sequence>MNISALLTSAGINITLSVALLWLYSILRKQPSLANVYFGHRLAQVRSKHHNPFCLDSLVPSANWIVKVWETSDEEIFATGGLDAVVFLRMVVFSTRIFSIAAIMCLFLVLPLNYFGQEMQHKQIPSESLDVFTIGNIKLRSRWLWAHCLALYVISCCACILLYYEYKSITKMRMAYVMGSRLNPSQFTVLVRAIPWSSRESYSTSVRKFFANYYASSFLSHQMVYRSDTVQKLMNHSHLPSTLYQTPVSTTASLCYALPPVSVTLKLSDFHLSPFNLSDLALSLSFSFADRHISCPINIEASKLNFREERKKGQHESDLLNIYVCKLSCPSIVVVTKILLASSESDAEKIYKMLKSNPMDQHCGLSFMRCGLCGGTAKAFKILSSEPESVNGRREFANPDLREKECAAALIFFRTRYAALVASQAMQSSNPMLWVTDLAPEPNDINGQTFVFTITSKASTFARATLTAFATKYKNFTLCIAVAASFDALAIETPYEDRRGSLWAKNFLKPSNPILVYRLKQRLFSSKRRKILIQLVTGYLPSVILMLFLYIVPPLMMLFSALEGSISRSGRKKSACIKVLYFLIWNVFFAQIFTGTAIERLGKISSAKSIPNQLSRAVPSAATFFMTYVLTSGWASLSCELMQPFALLCNLFDRFFIRNKDDPSYGSYSFPYHTEVPRVLLFVLLGFTFSILAPLILPFLLVYFFLAYLVYRNQTTIFSLVMTQLIALGIFGLKESTVALGFTIPLIISTLLFNEYCRQRFQPIFRSNPAQVLIEMDRTDEQCRRMEEIHQQLRSAYCQFTSTSCKPYEAVDLNANENRDDDRLQDPEDMALGDKSRAHGTQVEFSHLGIEEVNMK</sequence>
<keyword evidence="9" id="KW-0407">Ion channel</keyword>
<dbReference type="InterPro" id="IPR032880">
    <property type="entry name" value="CSC1/OSCA1-like_N"/>
</dbReference>
<comment type="similarity">
    <text evidence="2">Belongs to the CSC1 (TC 1.A.17) family.</text>
</comment>
<evidence type="ECO:0000256" key="9">
    <source>
        <dbReference type="ARBA" id="ARBA00023303"/>
    </source>
</evidence>
<keyword evidence="6 11" id="KW-1133">Transmembrane helix</keyword>
<dbReference type="Pfam" id="PF13967">
    <property type="entry name" value="RSN1_TM"/>
    <property type="match status" value="1"/>
</dbReference>
<dbReference type="Pfam" id="PF14703">
    <property type="entry name" value="PHM7_cyt"/>
    <property type="match status" value="2"/>
</dbReference>
<organism evidence="15 16">
    <name type="scientific">Ilex paraguariensis</name>
    <name type="common">yerba mate</name>
    <dbReference type="NCBI Taxonomy" id="185542"/>
    <lineage>
        <taxon>Eukaryota</taxon>
        <taxon>Viridiplantae</taxon>
        <taxon>Streptophyta</taxon>
        <taxon>Embryophyta</taxon>
        <taxon>Tracheophyta</taxon>
        <taxon>Spermatophyta</taxon>
        <taxon>Magnoliopsida</taxon>
        <taxon>eudicotyledons</taxon>
        <taxon>Gunneridae</taxon>
        <taxon>Pentapetalae</taxon>
        <taxon>asterids</taxon>
        <taxon>campanulids</taxon>
        <taxon>Aquifoliales</taxon>
        <taxon>Aquifoliaceae</taxon>
        <taxon>Ilex</taxon>
    </lineage>
</organism>
<reference evidence="15 16" key="1">
    <citation type="submission" date="2024-02" db="EMBL/GenBank/DDBJ databases">
        <authorList>
            <person name="Vignale AGUSTIN F."/>
            <person name="Sosa J E."/>
            <person name="Modenutti C."/>
        </authorList>
    </citation>
    <scope>NUCLEOTIDE SEQUENCE [LARGE SCALE GENOMIC DNA]</scope>
</reference>
<protein>
    <recommendedName>
        <fullName evidence="17">CSC1-like protein RXW8</fullName>
    </recommendedName>
</protein>
<evidence type="ECO:0000256" key="2">
    <source>
        <dbReference type="ARBA" id="ARBA00007779"/>
    </source>
</evidence>
<evidence type="ECO:0000259" key="14">
    <source>
        <dbReference type="Pfam" id="PF14703"/>
    </source>
</evidence>
<feature type="domain" description="CSC1/OSCA1-like N-terminal transmembrane" evidence="13">
    <location>
        <begin position="5"/>
        <end position="165"/>
    </location>
</feature>
<proteinExistence type="inferred from homology"/>
<dbReference type="EMBL" id="CAUOFW020006236">
    <property type="protein sequence ID" value="CAK9173881.1"/>
    <property type="molecule type" value="Genomic_DNA"/>
</dbReference>
<evidence type="ECO:0000256" key="5">
    <source>
        <dbReference type="ARBA" id="ARBA00022837"/>
    </source>
</evidence>
<keyword evidence="16" id="KW-1185">Reference proteome</keyword>
<evidence type="ECO:0000256" key="3">
    <source>
        <dbReference type="ARBA" id="ARBA00022448"/>
    </source>
</evidence>
<keyword evidence="5" id="KW-0106">Calcium</keyword>
<accession>A0ABC8TWK5</accession>
<name>A0ABC8TWK5_9AQUA</name>
<feature type="compositionally biased region" description="Basic and acidic residues" evidence="10">
    <location>
        <begin position="817"/>
        <end position="837"/>
    </location>
</feature>
<keyword evidence="8 11" id="KW-0472">Membrane</keyword>
<evidence type="ECO:0000256" key="7">
    <source>
        <dbReference type="ARBA" id="ARBA00023065"/>
    </source>
</evidence>
<evidence type="ECO:0000256" key="4">
    <source>
        <dbReference type="ARBA" id="ARBA00022692"/>
    </source>
</evidence>
<comment type="caution">
    <text evidence="15">The sequence shown here is derived from an EMBL/GenBank/DDBJ whole genome shotgun (WGS) entry which is preliminary data.</text>
</comment>
<dbReference type="PANTHER" id="PTHR13018:SF117">
    <property type="entry name" value="CSC1-LIKE PROTEIN RXW8"/>
    <property type="match status" value="1"/>
</dbReference>
<evidence type="ECO:0000256" key="6">
    <source>
        <dbReference type="ARBA" id="ARBA00022989"/>
    </source>
</evidence>
<feature type="transmembrane region" description="Helical" evidence="11">
    <location>
        <begin position="579"/>
        <end position="598"/>
    </location>
</feature>
<keyword evidence="3" id="KW-0813">Transport</keyword>
<dbReference type="AlphaFoldDB" id="A0ABC8TWK5"/>
<feature type="transmembrane region" description="Helical" evidence="11">
    <location>
        <begin position="143"/>
        <end position="164"/>
    </location>
</feature>
<feature type="transmembrane region" description="Helical" evidence="11">
    <location>
        <begin position="618"/>
        <end position="637"/>
    </location>
</feature>
<feature type="transmembrane region" description="Helical" evidence="11">
    <location>
        <begin position="6"/>
        <end position="27"/>
    </location>
</feature>
<dbReference type="GO" id="GO:0016020">
    <property type="term" value="C:membrane"/>
    <property type="evidence" value="ECO:0007669"/>
    <property type="project" value="UniProtKB-SubCell"/>
</dbReference>
<feature type="domain" description="CSC1/OSCA1-like cytosolic" evidence="14">
    <location>
        <begin position="186"/>
        <end position="235"/>
    </location>
</feature>
<feature type="transmembrane region" description="Helical" evidence="11">
    <location>
        <begin position="531"/>
        <end position="559"/>
    </location>
</feature>
<evidence type="ECO:0000313" key="15">
    <source>
        <dbReference type="EMBL" id="CAK9173881.1"/>
    </source>
</evidence>
<evidence type="ECO:0000259" key="12">
    <source>
        <dbReference type="Pfam" id="PF02714"/>
    </source>
</evidence>
<evidence type="ECO:0000256" key="11">
    <source>
        <dbReference type="SAM" id="Phobius"/>
    </source>
</evidence>